<reference evidence="2 3" key="1">
    <citation type="submission" date="2016-10" db="EMBL/GenBank/DDBJ databases">
        <authorList>
            <person name="de Groot N.N."/>
        </authorList>
    </citation>
    <scope>NUCLEOTIDE SEQUENCE [LARGE SCALE GENOMIC DNA]</scope>
    <source>
        <strain evidence="2 3">DSM 20475</strain>
    </source>
</reference>
<organism evidence="2 3">
    <name type="scientific">Peptococcus niger</name>
    <dbReference type="NCBI Taxonomy" id="2741"/>
    <lineage>
        <taxon>Bacteria</taxon>
        <taxon>Bacillati</taxon>
        <taxon>Bacillota</taxon>
        <taxon>Clostridia</taxon>
        <taxon>Eubacteriales</taxon>
        <taxon>Peptococcaceae</taxon>
        <taxon>Peptococcus</taxon>
    </lineage>
</organism>
<sequence length="117" mass="13299">MKEYLRHLLNAEDRPLLIRLTFGPCDVTTLAQISGLSPAQTALRLQALKEIDLVSNTDAEEEFSLAPVIRKKINRLAVRLSITFSFFLAGSLLKGLDKQFFKHQTRRIHKAVPTHMK</sequence>
<gene>
    <name evidence="2" type="ORF">SAMN04489866_1017</name>
</gene>
<evidence type="ECO:0000313" key="2">
    <source>
        <dbReference type="EMBL" id="SDD03134.1"/>
    </source>
</evidence>
<name>A0A1G6RFN7_PEPNI</name>
<dbReference type="EMBL" id="FNAF01000001">
    <property type="protein sequence ID" value="SDD03134.1"/>
    <property type="molecule type" value="Genomic_DNA"/>
</dbReference>
<keyword evidence="3" id="KW-1185">Reference proteome</keyword>
<proteinExistence type="predicted"/>
<dbReference type="RefSeq" id="WP_091790712.1">
    <property type="nucleotide sequence ID" value="NZ_FNAF01000001.1"/>
</dbReference>
<evidence type="ECO:0008006" key="4">
    <source>
        <dbReference type="Google" id="ProtNLM"/>
    </source>
</evidence>
<dbReference type="STRING" id="2741.SAMN04489866_1017"/>
<dbReference type="Proteomes" id="UP000198995">
    <property type="component" value="Unassembled WGS sequence"/>
</dbReference>
<evidence type="ECO:0000256" key="1">
    <source>
        <dbReference type="SAM" id="Phobius"/>
    </source>
</evidence>
<feature type="transmembrane region" description="Helical" evidence="1">
    <location>
        <begin position="76"/>
        <end position="93"/>
    </location>
</feature>
<dbReference type="AlphaFoldDB" id="A0A1G6RFN7"/>
<keyword evidence="1" id="KW-0812">Transmembrane</keyword>
<evidence type="ECO:0000313" key="3">
    <source>
        <dbReference type="Proteomes" id="UP000198995"/>
    </source>
</evidence>
<keyword evidence="1" id="KW-0472">Membrane</keyword>
<accession>A0A1G6RFN7</accession>
<protein>
    <recommendedName>
        <fullName evidence="4">ArsR family transcriptional regulator</fullName>
    </recommendedName>
</protein>
<keyword evidence="1" id="KW-1133">Transmembrane helix</keyword>